<evidence type="ECO:0000256" key="1">
    <source>
        <dbReference type="ARBA" id="ARBA00022574"/>
    </source>
</evidence>
<evidence type="ECO:0000256" key="3">
    <source>
        <dbReference type="SAM" id="MobiDB-lite"/>
    </source>
</evidence>
<accession>A0ABP1EC14</accession>
<organism evidence="4 5">
    <name type="scientific">Somion occarium</name>
    <dbReference type="NCBI Taxonomy" id="3059160"/>
    <lineage>
        <taxon>Eukaryota</taxon>
        <taxon>Fungi</taxon>
        <taxon>Dikarya</taxon>
        <taxon>Basidiomycota</taxon>
        <taxon>Agaricomycotina</taxon>
        <taxon>Agaricomycetes</taxon>
        <taxon>Polyporales</taxon>
        <taxon>Cerrenaceae</taxon>
        <taxon>Somion</taxon>
    </lineage>
</organism>
<dbReference type="Gene3D" id="2.130.10.10">
    <property type="entry name" value="YVTN repeat-like/Quinoprotein amine dehydrogenase"/>
    <property type="match status" value="1"/>
</dbReference>
<dbReference type="SMART" id="SM00320">
    <property type="entry name" value="WD40"/>
    <property type="match status" value="2"/>
</dbReference>
<keyword evidence="1" id="KW-0853">WD repeat</keyword>
<protein>
    <recommendedName>
        <fullName evidence="6">WD40 repeat-like protein</fullName>
    </recommendedName>
</protein>
<dbReference type="SUPFAM" id="SSF50978">
    <property type="entry name" value="WD40 repeat-like"/>
    <property type="match status" value="1"/>
</dbReference>
<gene>
    <name evidence="4" type="ORF">GFSPODELE1_LOCUS10959</name>
</gene>
<keyword evidence="5" id="KW-1185">Reference proteome</keyword>
<dbReference type="InterPro" id="IPR036322">
    <property type="entry name" value="WD40_repeat_dom_sf"/>
</dbReference>
<dbReference type="EMBL" id="OZ037952">
    <property type="protein sequence ID" value="CAL1716908.1"/>
    <property type="molecule type" value="Genomic_DNA"/>
</dbReference>
<name>A0ABP1EC14_9APHY</name>
<feature type="region of interest" description="Disordered" evidence="3">
    <location>
        <begin position="130"/>
        <end position="164"/>
    </location>
</feature>
<keyword evidence="2" id="KW-0677">Repeat</keyword>
<evidence type="ECO:0000313" key="5">
    <source>
        <dbReference type="Proteomes" id="UP001497453"/>
    </source>
</evidence>
<dbReference type="Proteomes" id="UP001497453">
    <property type="component" value="Chromosome 9"/>
</dbReference>
<feature type="compositionally biased region" description="Acidic residues" evidence="3">
    <location>
        <begin position="564"/>
        <end position="626"/>
    </location>
</feature>
<dbReference type="PANTHER" id="PTHR44006:SF1">
    <property type="entry name" value="U5 SMALL NUCLEAR RIBONUCLEOPROTEIN 40 KDA PROTEIN"/>
    <property type="match status" value="1"/>
</dbReference>
<dbReference type="InterPro" id="IPR052234">
    <property type="entry name" value="U5_snRNP_Component"/>
</dbReference>
<feature type="compositionally biased region" description="Basic and acidic residues" evidence="3">
    <location>
        <begin position="539"/>
        <end position="563"/>
    </location>
</feature>
<dbReference type="PANTHER" id="PTHR44006">
    <property type="entry name" value="U5 SMALL NUCLEAR RIBONUCLEOPROTEIN 40 KDA PROTEIN"/>
    <property type="match status" value="1"/>
</dbReference>
<dbReference type="InterPro" id="IPR001680">
    <property type="entry name" value="WD40_rpt"/>
</dbReference>
<proteinExistence type="predicted"/>
<sequence>MSNEPWEQEIDSLKTQLSQFKELFLNQIAAKDYDSIKSDGLVDILKEASTLARRAEAQNDPDIDAIVQSVYELHKDGVDFAHGPADVFEYMPSFAHDDDASIVRDRHRTIGQGVMDSFFQFMAAYIKRKPDGSLPNPTPSPWKKARQPHPKTTPLSRFRRPFPVSANDETPLAQTIYQARCEIYGHNIHSPIKMEMSSGSSCLAIIGAGGWKNRDPKVTLYFLDELAENPLHDGEHFTPQLREPATEVVLDEGRKLLFVGDSDRVKSYCWEKDEEGKPFSPVHTLRSKKHDGPLAVHSNGRILRAGKGSALVWNIDDLETHREHNKIGEGQYDTSDTWRDEDARIEPSPGSQPHLTVDFPDPNFAIGTWHLHQPSGHMFCSESEINTTKWGCVEMDLQAGGRIVRRFLGHAGTVNQFSTSEADPNVVLTACDDGFVRMYDIRRSLPILTFDVEGQASRCYSALLTHPDGIPTVFTGGTRSEQVKVWDVRARRVVYELSSGNTAVQAMAWDTQHSTLYAATECMYIDRFGRTVGYRPAEKPNYREYTDEPSEKASDDESIGKSDDAEEGHEDAADDDEMEEGEDDDEMEEGEEEEEDAMEEGAQALEDDEDQMYQDASDDDEEDGDDYNQRRWPRKAHHGENFYGRVYDAAANMFCTWSILCKASQADCAFQFNTASRLIQIWTSCYLQDMPRWTTGNCGERTPQTLFLPVDMLLHLKL</sequence>
<evidence type="ECO:0000313" key="4">
    <source>
        <dbReference type="EMBL" id="CAL1716908.1"/>
    </source>
</evidence>
<feature type="region of interest" description="Disordered" evidence="3">
    <location>
        <begin position="539"/>
        <end position="632"/>
    </location>
</feature>
<evidence type="ECO:0000256" key="2">
    <source>
        <dbReference type="ARBA" id="ARBA00022737"/>
    </source>
</evidence>
<reference evidence="5" key="1">
    <citation type="submission" date="2024-04" db="EMBL/GenBank/DDBJ databases">
        <authorList>
            <person name="Shaw F."/>
            <person name="Minotto A."/>
        </authorList>
    </citation>
    <scope>NUCLEOTIDE SEQUENCE [LARGE SCALE GENOMIC DNA]</scope>
</reference>
<dbReference type="InterPro" id="IPR015943">
    <property type="entry name" value="WD40/YVTN_repeat-like_dom_sf"/>
</dbReference>
<evidence type="ECO:0008006" key="6">
    <source>
        <dbReference type="Google" id="ProtNLM"/>
    </source>
</evidence>